<evidence type="ECO:0000313" key="1">
    <source>
        <dbReference type="EMBL" id="KAK0161733.1"/>
    </source>
</evidence>
<comment type="caution">
    <text evidence="1">The sequence shown here is derived from an EMBL/GenBank/DDBJ whole genome shotgun (WGS) entry which is preliminary data.</text>
</comment>
<evidence type="ECO:0000313" key="2">
    <source>
        <dbReference type="Proteomes" id="UP001168972"/>
    </source>
</evidence>
<accession>A0AA39F2H5</accession>
<organism evidence="1 2">
    <name type="scientific">Microctonus hyperodae</name>
    <name type="common">Parasitoid wasp</name>
    <dbReference type="NCBI Taxonomy" id="165561"/>
    <lineage>
        <taxon>Eukaryota</taxon>
        <taxon>Metazoa</taxon>
        <taxon>Ecdysozoa</taxon>
        <taxon>Arthropoda</taxon>
        <taxon>Hexapoda</taxon>
        <taxon>Insecta</taxon>
        <taxon>Pterygota</taxon>
        <taxon>Neoptera</taxon>
        <taxon>Endopterygota</taxon>
        <taxon>Hymenoptera</taxon>
        <taxon>Apocrita</taxon>
        <taxon>Ichneumonoidea</taxon>
        <taxon>Braconidae</taxon>
        <taxon>Euphorinae</taxon>
        <taxon>Microctonus</taxon>
    </lineage>
</organism>
<reference evidence="1" key="1">
    <citation type="journal article" date="2023" name="bioRxiv">
        <title>Scaffold-level genome assemblies of two parasitoid biocontrol wasps reveal the parthenogenesis mechanism and an associated novel virus.</title>
        <authorList>
            <person name="Inwood S."/>
            <person name="Skelly J."/>
            <person name="Guhlin J."/>
            <person name="Harrop T."/>
            <person name="Goldson S."/>
            <person name="Dearden P."/>
        </authorList>
    </citation>
    <scope>NUCLEOTIDE SEQUENCE</scope>
    <source>
        <strain evidence="1">Lincoln</strain>
        <tissue evidence="1">Whole body</tissue>
    </source>
</reference>
<dbReference type="Proteomes" id="UP001168972">
    <property type="component" value="Unassembled WGS sequence"/>
</dbReference>
<sequence>MPIECQPTLYYSTGRTKLYRLMRDLWEEVAGIELPPDTLVYAEMITEYHSLGIKQRETNTLYIIDAYWLLGAQDISQNFLQERQCLIQKFCESLWKPTNSSLTRVRPVRLHSLDENLTQTYV</sequence>
<dbReference type="EMBL" id="JAQQBR010001834">
    <property type="protein sequence ID" value="KAK0161733.1"/>
    <property type="molecule type" value="Genomic_DNA"/>
</dbReference>
<protein>
    <submittedName>
        <fullName evidence="1">Uncharacterized protein</fullName>
    </submittedName>
</protein>
<dbReference type="AlphaFoldDB" id="A0AA39F2H5"/>
<reference evidence="1" key="2">
    <citation type="submission" date="2023-03" db="EMBL/GenBank/DDBJ databases">
        <authorList>
            <person name="Inwood S.N."/>
            <person name="Skelly J.G."/>
            <person name="Guhlin J."/>
            <person name="Harrop T.W.R."/>
            <person name="Goldson S.G."/>
            <person name="Dearden P.K."/>
        </authorList>
    </citation>
    <scope>NUCLEOTIDE SEQUENCE</scope>
    <source>
        <strain evidence="1">Lincoln</strain>
        <tissue evidence="1">Whole body</tissue>
    </source>
</reference>
<proteinExistence type="predicted"/>
<gene>
    <name evidence="1" type="ORF">PV327_008151</name>
</gene>
<name>A0AA39F2H5_MICHY</name>
<keyword evidence="2" id="KW-1185">Reference proteome</keyword>